<gene>
    <name evidence="1" type="ORF">Q664_51070</name>
</gene>
<name>A0A084SES8_9BACT</name>
<dbReference type="EMBL" id="JPMI01000410">
    <property type="protein sequence ID" value="KFA86963.1"/>
    <property type="molecule type" value="Genomic_DNA"/>
</dbReference>
<evidence type="ECO:0000313" key="1">
    <source>
        <dbReference type="EMBL" id="KFA86963.1"/>
    </source>
</evidence>
<sequence>MSITPCPSPLPSALRDETAVEVQRNLFCFNYDACLHLAVKRGWDGWSCRHCPLREQRDLEPRARDYAESRPRTQSQE</sequence>
<evidence type="ECO:0000313" key="2">
    <source>
        <dbReference type="Proteomes" id="UP000028547"/>
    </source>
</evidence>
<organism evidence="1 2">
    <name type="scientific">Archangium violaceum Cb vi76</name>
    <dbReference type="NCBI Taxonomy" id="1406225"/>
    <lineage>
        <taxon>Bacteria</taxon>
        <taxon>Pseudomonadati</taxon>
        <taxon>Myxococcota</taxon>
        <taxon>Myxococcia</taxon>
        <taxon>Myxococcales</taxon>
        <taxon>Cystobacterineae</taxon>
        <taxon>Archangiaceae</taxon>
        <taxon>Archangium</taxon>
    </lineage>
</organism>
<dbReference type="Proteomes" id="UP000028547">
    <property type="component" value="Unassembled WGS sequence"/>
</dbReference>
<comment type="caution">
    <text evidence="1">The sequence shown here is derived from an EMBL/GenBank/DDBJ whole genome shotgun (WGS) entry which is preliminary data.</text>
</comment>
<reference evidence="1 2" key="1">
    <citation type="submission" date="2014-07" db="EMBL/GenBank/DDBJ databases">
        <title>Draft Genome Sequence of Gephyronic Acid Producer, Cystobacter violaceus Strain Cb vi76.</title>
        <authorList>
            <person name="Stevens D.C."/>
            <person name="Young J."/>
            <person name="Carmichael R."/>
            <person name="Tan J."/>
            <person name="Taylor R.E."/>
        </authorList>
    </citation>
    <scope>NUCLEOTIDE SEQUENCE [LARGE SCALE GENOMIC DNA]</scope>
    <source>
        <strain evidence="1 2">Cb vi76</strain>
    </source>
</reference>
<accession>A0A084SES8</accession>
<dbReference type="AlphaFoldDB" id="A0A084SES8"/>
<protein>
    <submittedName>
        <fullName evidence="1">Uncharacterized protein</fullName>
    </submittedName>
</protein>
<proteinExistence type="predicted"/>
<dbReference type="RefSeq" id="WP_043414027.1">
    <property type="nucleotide sequence ID" value="NZ_JPMI01000410.1"/>
</dbReference>